<feature type="domain" description="Bacterial surface antigen (D15)" evidence="3">
    <location>
        <begin position="99"/>
        <end position="387"/>
    </location>
</feature>
<dbReference type="GO" id="GO:0019867">
    <property type="term" value="C:outer membrane"/>
    <property type="evidence" value="ECO:0007669"/>
    <property type="project" value="InterPro"/>
</dbReference>
<dbReference type="Proteomes" id="UP000679691">
    <property type="component" value="Unassembled WGS sequence"/>
</dbReference>
<dbReference type="Pfam" id="PF01103">
    <property type="entry name" value="Omp85"/>
    <property type="match status" value="1"/>
</dbReference>
<proteinExistence type="predicted"/>
<dbReference type="AlphaFoldDB" id="A0A8T4H8B0"/>
<name>A0A8T4H8B0_9SPHI</name>
<dbReference type="Gene3D" id="2.40.160.50">
    <property type="entry name" value="membrane protein fhac: a member of the omp85/tpsb transporter family"/>
    <property type="match status" value="1"/>
</dbReference>
<dbReference type="RefSeq" id="WP_353546503.1">
    <property type="nucleotide sequence ID" value="NZ_JAGKSB010000005.1"/>
</dbReference>
<sequence>MHINFKKILKTPYFLLLFTLINPLVENVTAQNSIKKLVHNIFSSQKDSTRSATFMLLPALGYAQETGVEYGIGSTYNFYMDKADTSIRTSSLALIGTLTTKKQANIKLTSDLWTKNNDYHILSEIRYRDWPFNYYGIGTDTWKANQDYIEQRLFRIRLEVEKKIVPKFYVGLNAQFEDYKFKDITAAGIFEQDAVTGKRGGRHLLLGVSALYDSRNNVSYTTKGSYARLKYAYAPAFWKGEHLQGSQLDVDIRDFETLSSKWTLALQGIYRSTFGKSTPFYSYRELGGDMMMRGYYLGRYRDKNYAATQAEFRYRFHPRFALTGFGAAGSVFSKQHSFRLLPSFGGGIRYFFSLEHNSSVRFDYAYGEKRPGEVRQSGFYLSLSEAF</sequence>
<keyword evidence="2" id="KW-0472">Membrane</keyword>
<reference evidence="4" key="1">
    <citation type="submission" date="2021-03" db="EMBL/GenBank/DDBJ databases">
        <authorList>
            <person name="Lu T."/>
            <person name="Wang Q."/>
            <person name="Han X."/>
        </authorList>
    </citation>
    <scope>NUCLEOTIDE SEQUENCE</scope>
    <source>
        <strain evidence="4">WQ 2009</strain>
    </source>
</reference>
<protein>
    <submittedName>
        <fullName evidence="4">BamA/TamA family outer membrane protein</fullName>
    </submittedName>
</protein>
<evidence type="ECO:0000313" key="4">
    <source>
        <dbReference type="EMBL" id="MBP3943014.1"/>
    </source>
</evidence>
<dbReference type="InterPro" id="IPR000184">
    <property type="entry name" value="Bac_surfAg_D15"/>
</dbReference>
<evidence type="ECO:0000256" key="1">
    <source>
        <dbReference type="ARBA" id="ARBA00004370"/>
    </source>
</evidence>
<organism evidence="4 5">
    <name type="scientific">Rhinopithecimicrobium faecis</name>
    <dbReference type="NCBI Taxonomy" id="2820698"/>
    <lineage>
        <taxon>Bacteria</taxon>
        <taxon>Pseudomonadati</taxon>
        <taxon>Bacteroidota</taxon>
        <taxon>Sphingobacteriia</taxon>
        <taxon>Sphingobacteriales</taxon>
        <taxon>Sphingobacteriaceae</taxon>
        <taxon>Rhinopithecimicrobium</taxon>
    </lineage>
</organism>
<evidence type="ECO:0000259" key="3">
    <source>
        <dbReference type="Pfam" id="PF01103"/>
    </source>
</evidence>
<dbReference type="EMBL" id="JAGKSB010000005">
    <property type="protein sequence ID" value="MBP3943014.1"/>
    <property type="molecule type" value="Genomic_DNA"/>
</dbReference>
<comment type="caution">
    <text evidence="4">The sequence shown here is derived from an EMBL/GenBank/DDBJ whole genome shotgun (WGS) entry which is preliminary data.</text>
</comment>
<comment type="subcellular location">
    <subcellularLocation>
        <location evidence="1">Membrane</location>
    </subcellularLocation>
</comment>
<keyword evidence="5" id="KW-1185">Reference proteome</keyword>
<gene>
    <name evidence="4" type="ORF">J5U18_05480</name>
</gene>
<accession>A0A8T4H8B0</accession>
<evidence type="ECO:0000313" key="5">
    <source>
        <dbReference type="Proteomes" id="UP000679691"/>
    </source>
</evidence>
<evidence type="ECO:0000256" key="2">
    <source>
        <dbReference type="ARBA" id="ARBA00023136"/>
    </source>
</evidence>